<feature type="region of interest" description="Disordered" evidence="5">
    <location>
        <begin position="106"/>
        <end position="168"/>
    </location>
</feature>
<dbReference type="Pfam" id="PF17800">
    <property type="entry name" value="NPL"/>
    <property type="match status" value="1"/>
</dbReference>
<dbReference type="GO" id="GO:0003755">
    <property type="term" value="F:peptidyl-prolyl cis-trans isomerase activity"/>
    <property type="evidence" value="ECO:0007669"/>
    <property type="project" value="UniProtKB-KW"/>
</dbReference>
<dbReference type="KEGG" id="adu:107482473"/>
<dbReference type="EC" id="5.2.1.8" evidence="2"/>
<feature type="compositionally biased region" description="Basic and acidic residues" evidence="5">
    <location>
        <begin position="372"/>
        <end position="383"/>
    </location>
</feature>
<dbReference type="PANTHER" id="PTHR43811:SF48">
    <property type="entry name" value="PEPTIDYL-PROLYL CIS-TRANS ISOMERASE FKBP43"/>
    <property type="match status" value="1"/>
</dbReference>
<keyword evidence="4 8" id="KW-0413">Isomerase</keyword>
<accession>A0A6P4CWJ4</accession>
<proteinExistence type="predicted"/>
<dbReference type="AlphaFoldDB" id="A0A6P4CWJ4"/>
<evidence type="ECO:0000313" key="8">
    <source>
        <dbReference type="RefSeq" id="XP_015958465.1"/>
    </source>
</evidence>
<evidence type="ECO:0000256" key="1">
    <source>
        <dbReference type="ARBA" id="ARBA00000971"/>
    </source>
</evidence>
<feature type="compositionally biased region" description="Acidic residues" evidence="5">
    <location>
        <begin position="127"/>
        <end position="137"/>
    </location>
</feature>
<keyword evidence="7" id="KW-1185">Reference proteome</keyword>
<feature type="compositionally biased region" description="Basic and acidic residues" evidence="5">
    <location>
        <begin position="478"/>
        <end position="493"/>
    </location>
</feature>
<reference evidence="7" key="1">
    <citation type="journal article" date="2016" name="Nat. Genet.">
        <title>The genome sequences of Arachis duranensis and Arachis ipaensis, the diploid ancestors of cultivated peanut.</title>
        <authorList>
            <person name="Bertioli D.J."/>
            <person name="Cannon S.B."/>
            <person name="Froenicke L."/>
            <person name="Huang G."/>
            <person name="Farmer A.D."/>
            <person name="Cannon E.K."/>
            <person name="Liu X."/>
            <person name="Gao D."/>
            <person name="Clevenger J."/>
            <person name="Dash S."/>
            <person name="Ren L."/>
            <person name="Moretzsohn M.C."/>
            <person name="Shirasawa K."/>
            <person name="Huang W."/>
            <person name="Vidigal B."/>
            <person name="Abernathy B."/>
            <person name="Chu Y."/>
            <person name="Niederhuth C.E."/>
            <person name="Umale P."/>
            <person name="Araujo A.C."/>
            <person name="Kozik A."/>
            <person name="Kim K.D."/>
            <person name="Burow M.D."/>
            <person name="Varshney R.K."/>
            <person name="Wang X."/>
            <person name="Zhang X."/>
            <person name="Barkley N."/>
            <person name="Guimaraes P.M."/>
            <person name="Isobe S."/>
            <person name="Guo B."/>
            <person name="Liao B."/>
            <person name="Stalker H.T."/>
            <person name="Schmitz R.J."/>
            <person name="Scheffler B.E."/>
            <person name="Leal-Bertioli S.C."/>
            <person name="Xun X."/>
            <person name="Jackson S.A."/>
            <person name="Michelmore R."/>
            <person name="Ozias-Akins P."/>
        </authorList>
    </citation>
    <scope>NUCLEOTIDE SEQUENCE [LARGE SCALE GENOMIC DNA]</scope>
    <source>
        <strain evidence="7">cv. V14167</strain>
    </source>
</reference>
<feature type="compositionally biased region" description="Basic residues" evidence="5">
    <location>
        <begin position="588"/>
        <end position="598"/>
    </location>
</feature>
<organism evidence="7 8">
    <name type="scientific">Arachis duranensis</name>
    <name type="common">Wild peanut</name>
    <dbReference type="NCBI Taxonomy" id="130453"/>
    <lineage>
        <taxon>Eukaryota</taxon>
        <taxon>Viridiplantae</taxon>
        <taxon>Streptophyta</taxon>
        <taxon>Embryophyta</taxon>
        <taxon>Tracheophyta</taxon>
        <taxon>Spermatophyta</taxon>
        <taxon>Magnoliopsida</taxon>
        <taxon>eudicotyledons</taxon>
        <taxon>Gunneridae</taxon>
        <taxon>Pentapetalae</taxon>
        <taxon>rosids</taxon>
        <taxon>fabids</taxon>
        <taxon>Fabales</taxon>
        <taxon>Fabaceae</taxon>
        <taxon>Papilionoideae</taxon>
        <taxon>50 kb inversion clade</taxon>
        <taxon>dalbergioids sensu lato</taxon>
        <taxon>Dalbergieae</taxon>
        <taxon>Pterocarpus clade</taxon>
        <taxon>Arachis</taxon>
    </lineage>
</organism>
<feature type="region of interest" description="Disordered" evidence="5">
    <location>
        <begin position="414"/>
        <end position="604"/>
    </location>
</feature>
<evidence type="ECO:0000256" key="2">
    <source>
        <dbReference type="ARBA" id="ARBA00013194"/>
    </source>
</evidence>
<feature type="compositionally biased region" description="Basic and acidic residues" evidence="5">
    <location>
        <begin position="455"/>
        <end position="468"/>
    </location>
</feature>
<comment type="catalytic activity">
    <reaction evidence="1">
        <text>[protein]-peptidylproline (omega=180) = [protein]-peptidylproline (omega=0)</text>
        <dbReference type="Rhea" id="RHEA:16237"/>
        <dbReference type="Rhea" id="RHEA-COMP:10747"/>
        <dbReference type="Rhea" id="RHEA-COMP:10748"/>
        <dbReference type="ChEBI" id="CHEBI:83833"/>
        <dbReference type="ChEBI" id="CHEBI:83834"/>
        <dbReference type="EC" id="5.2.1.8"/>
    </reaction>
</comment>
<evidence type="ECO:0000259" key="6">
    <source>
        <dbReference type="Pfam" id="PF17800"/>
    </source>
</evidence>
<dbReference type="Gene3D" id="2.60.120.340">
    <property type="entry name" value="Nucleoplasmin core domain"/>
    <property type="match status" value="1"/>
</dbReference>
<protein>
    <recommendedName>
        <fullName evidence="2">peptidylprolyl isomerase</fullName>
        <ecNumber evidence="2">5.2.1.8</ecNumber>
    </recommendedName>
</protein>
<feature type="compositionally biased region" description="Polar residues" evidence="5">
    <location>
        <begin position="254"/>
        <end position="267"/>
    </location>
</feature>
<evidence type="ECO:0000313" key="7">
    <source>
        <dbReference type="Proteomes" id="UP000515211"/>
    </source>
</evidence>
<evidence type="ECO:0000256" key="5">
    <source>
        <dbReference type="SAM" id="MobiDB-lite"/>
    </source>
</evidence>
<evidence type="ECO:0000256" key="4">
    <source>
        <dbReference type="ARBA" id="ARBA00023235"/>
    </source>
</evidence>
<feature type="compositionally biased region" description="Basic and acidic residues" evidence="5">
    <location>
        <begin position="310"/>
        <end position="325"/>
    </location>
</feature>
<dbReference type="InterPro" id="IPR041232">
    <property type="entry name" value="NPL"/>
</dbReference>
<reference evidence="8" key="2">
    <citation type="submission" date="2025-08" db="UniProtKB">
        <authorList>
            <consortium name="RefSeq"/>
        </authorList>
    </citation>
    <scope>IDENTIFICATION</scope>
    <source>
        <tissue evidence="8">Whole plant</tissue>
    </source>
</reference>
<feature type="compositionally biased region" description="Basic and acidic residues" evidence="5">
    <location>
        <begin position="334"/>
        <end position="350"/>
    </location>
</feature>
<feature type="compositionally biased region" description="Basic and acidic residues" evidence="5">
    <location>
        <begin position="268"/>
        <end position="287"/>
    </location>
</feature>
<dbReference type="Proteomes" id="UP000515211">
    <property type="component" value="Chromosome 4"/>
</dbReference>
<dbReference type="RefSeq" id="XP_015958465.1">
    <property type="nucleotide sequence ID" value="XM_016102979.3"/>
</dbReference>
<dbReference type="PANTHER" id="PTHR43811">
    <property type="entry name" value="FKBP-TYPE PEPTIDYL-PROLYL CIS-TRANS ISOMERASE FKPA"/>
    <property type="match status" value="1"/>
</dbReference>
<name>A0A6P4CWJ4_ARADU</name>
<feature type="compositionally biased region" description="Basic and acidic residues" evidence="5">
    <location>
        <begin position="238"/>
        <end position="248"/>
    </location>
</feature>
<feature type="region of interest" description="Disordered" evidence="5">
    <location>
        <begin position="372"/>
        <end position="401"/>
    </location>
</feature>
<keyword evidence="3" id="KW-0697">Rotamase</keyword>
<gene>
    <name evidence="8" type="primary">LOC107482473</name>
</gene>
<feature type="compositionally biased region" description="Basic and acidic residues" evidence="5">
    <location>
        <begin position="556"/>
        <end position="575"/>
    </location>
</feature>
<dbReference type="OrthoDB" id="1902587at2759"/>
<sequence length="604" mass="67808">MAFWGVEVKSGRPFIHNYDDSKGRLHISMATLGFGSATTRSTLQCNVGNRSPVYLCSLYPGTTESLQLNLELEELDQVVFTVIGARSIHLCGYYLGRTSRTTIFHGDSSESYGEDIADTENERSDFSDEDDLDDSFIDDNPNPEVFPPSPISNGEEASDDNKPEGKKSKFGRLRKKYYSVESDDDGDGGFEEKIIVNDTMDDQMKESDNEDSLLISSLYKVKARQRISDDEINAGDRGAFDARNKNYEDDGDGNIQTDLETDNVLQDSQRDREAAVLDKEKDVGDVKKSKKKKKEKQKETKSSPNGQSIKLDKSERDKPKIDKMTQDILAGQEQNKDGADDDKQTETVDKMLSLSEDRLLISPIHKVKSRRKIFDEENHKTGDNEAFNARNKNDQHGGNSIVQTTFETNNVLQDSQMQREAALSDKKKDVGDVKKSKKKKREKETKSYPNGHSINLDKTEQDKPKIEVTLDILAGQEQIKDGANDDKQTETVDKNLPSSEAGHVQDEKPKKKRKERQKEHMKQPTVNEDVETVAAVALPAFVEDAGKAKTKRRKKEQINKGLHLEGERSVEDGAHDFSNGNQNEEKVKKGKSKSKSKSKGNIEA</sequence>
<feature type="compositionally biased region" description="Basic and acidic residues" evidence="5">
    <location>
        <begin position="422"/>
        <end position="434"/>
    </location>
</feature>
<evidence type="ECO:0000256" key="3">
    <source>
        <dbReference type="ARBA" id="ARBA00023110"/>
    </source>
</evidence>
<feature type="region of interest" description="Disordered" evidence="5">
    <location>
        <begin position="225"/>
        <end position="350"/>
    </location>
</feature>
<feature type="domain" description="Nucleoplasmin-like" evidence="6">
    <location>
        <begin position="3"/>
        <end position="94"/>
    </location>
</feature>
<dbReference type="GeneID" id="107482473"/>